<dbReference type="GO" id="GO:0050660">
    <property type="term" value="F:flavin adenine dinucleotide binding"/>
    <property type="evidence" value="ECO:0007669"/>
    <property type="project" value="InterPro"/>
</dbReference>
<dbReference type="GO" id="GO:0016627">
    <property type="term" value="F:oxidoreductase activity, acting on the CH-CH group of donors"/>
    <property type="evidence" value="ECO:0007669"/>
    <property type="project" value="InterPro"/>
</dbReference>
<dbReference type="InterPro" id="IPR037069">
    <property type="entry name" value="AcylCoA_DH/ox_N_sf"/>
</dbReference>
<dbReference type="EMBL" id="BARS01035989">
    <property type="protein sequence ID" value="GAG24767.1"/>
    <property type="molecule type" value="Genomic_DNA"/>
</dbReference>
<protein>
    <recommendedName>
        <fullName evidence="1">Acyl-CoA dehydrogenase/oxidase N-terminal domain-containing protein</fullName>
    </recommendedName>
</protein>
<dbReference type="InterPro" id="IPR009100">
    <property type="entry name" value="AcylCoA_DH/oxidase_NM_dom_sf"/>
</dbReference>
<feature type="domain" description="Acyl-CoA dehydrogenase/oxidase N-terminal" evidence="1">
    <location>
        <begin position="8"/>
        <end position="47"/>
    </location>
</feature>
<dbReference type="Pfam" id="PF02771">
    <property type="entry name" value="Acyl-CoA_dh_N"/>
    <property type="match status" value="1"/>
</dbReference>
<reference evidence="2" key="1">
    <citation type="journal article" date="2014" name="Front. Microbiol.">
        <title>High frequency of phylogenetically diverse reductive dehalogenase-homologous genes in deep subseafloor sedimentary metagenomes.</title>
        <authorList>
            <person name="Kawai M."/>
            <person name="Futagami T."/>
            <person name="Toyoda A."/>
            <person name="Takaki Y."/>
            <person name="Nishi S."/>
            <person name="Hori S."/>
            <person name="Arai W."/>
            <person name="Tsubouchi T."/>
            <person name="Morono Y."/>
            <person name="Uchiyama I."/>
            <person name="Ito T."/>
            <person name="Fujiyama A."/>
            <person name="Inagaki F."/>
            <person name="Takami H."/>
        </authorList>
    </citation>
    <scope>NUCLEOTIDE SEQUENCE</scope>
    <source>
        <strain evidence="2">Expedition CK06-06</strain>
    </source>
</reference>
<feature type="non-terminal residue" evidence="2">
    <location>
        <position position="48"/>
    </location>
</feature>
<dbReference type="InterPro" id="IPR013786">
    <property type="entry name" value="AcylCoA_DH/ox_N"/>
</dbReference>
<gene>
    <name evidence="2" type="ORF">S01H1_55370</name>
</gene>
<sequence length="48" mass="5754">MTIDIFLTKEQIELKERYRDLIKKVIIPRVKEIDETDAMPPDLIQQLI</sequence>
<name>X0WNF3_9ZZZZ</name>
<evidence type="ECO:0000313" key="2">
    <source>
        <dbReference type="EMBL" id="GAG24767.1"/>
    </source>
</evidence>
<proteinExistence type="predicted"/>
<evidence type="ECO:0000259" key="1">
    <source>
        <dbReference type="Pfam" id="PF02771"/>
    </source>
</evidence>
<organism evidence="2">
    <name type="scientific">marine sediment metagenome</name>
    <dbReference type="NCBI Taxonomy" id="412755"/>
    <lineage>
        <taxon>unclassified sequences</taxon>
        <taxon>metagenomes</taxon>
        <taxon>ecological metagenomes</taxon>
    </lineage>
</organism>
<comment type="caution">
    <text evidence="2">The sequence shown here is derived from an EMBL/GenBank/DDBJ whole genome shotgun (WGS) entry which is preliminary data.</text>
</comment>
<accession>X0WNF3</accession>
<dbReference type="AlphaFoldDB" id="X0WNF3"/>
<dbReference type="Gene3D" id="1.10.540.10">
    <property type="entry name" value="Acyl-CoA dehydrogenase/oxidase, N-terminal domain"/>
    <property type="match status" value="1"/>
</dbReference>
<dbReference type="SUPFAM" id="SSF56645">
    <property type="entry name" value="Acyl-CoA dehydrogenase NM domain-like"/>
    <property type="match status" value="1"/>
</dbReference>